<gene>
    <name evidence="2" type="ORF">F2Q70_00014994</name>
</gene>
<name>A0A8S9HWN7_BRACR</name>
<feature type="region of interest" description="Disordered" evidence="1">
    <location>
        <begin position="76"/>
        <end position="106"/>
    </location>
</feature>
<protein>
    <submittedName>
        <fullName evidence="2">Uncharacterized protein</fullName>
    </submittedName>
</protein>
<evidence type="ECO:0000313" key="2">
    <source>
        <dbReference type="EMBL" id="KAF2563381.1"/>
    </source>
</evidence>
<proteinExistence type="predicted"/>
<accession>A0A8S9HWN7</accession>
<reference evidence="2" key="1">
    <citation type="submission" date="2019-12" db="EMBL/GenBank/DDBJ databases">
        <title>Genome sequencing and annotation of Brassica cretica.</title>
        <authorList>
            <person name="Studholme D.J."/>
            <person name="Sarris P.F."/>
        </authorList>
    </citation>
    <scope>NUCLEOTIDE SEQUENCE</scope>
    <source>
        <strain evidence="2">PFS-102/07</strain>
        <tissue evidence="2">Leaf</tissue>
    </source>
</reference>
<evidence type="ECO:0000256" key="1">
    <source>
        <dbReference type="SAM" id="MobiDB-lite"/>
    </source>
</evidence>
<sequence>MSLFLSRLRIGVRRSSSVSLLLFNGFSTSLRQSPPGFVIAARFCGHDHARLTVCYANQRGLTDLDKRVPMNLVYPHIHNDDKTQNDRGISWVDSYSKGRRHPSSPR</sequence>
<comment type="caution">
    <text evidence="2">The sequence shown here is derived from an EMBL/GenBank/DDBJ whole genome shotgun (WGS) entry which is preliminary data.</text>
</comment>
<dbReference type="EMBL" id="QGKY02001250">
    <property type="protein sequence ID" value="KAF2563381.1"/>
    <property type="molecule type" value="Genomic_DNA"/>
</dbReference>
<organism evidence="2">
    <name type="scientific">Brassica cretica</name>
    <name type="common">Mustard</name>
    <dbReference type="NCBI Taxonomy" id="69181"/>
    <lineage>
        <taxon>Eukaryota</taxon>
        <taxon>Viridiplantae</taxon>
        <taxon>Streptophyta</taxon>
        <taxon>Embryophyta</taxon>
        <taxon>Tracheophyta</taxon>
        <taxon>Spermatophyta</taxon>
        <taxon>Magnoliopsida</taxon>
        <taxon>eudicotyledons</taxon>
        <taxon>Gunneridae</taxon>
        <taxon>Pentapetalae</taxon>
        <taxon>rosids</taxon>
        <taxon>malvids</taxon>
        <taxon>Brassicales</taxon>
        <taxon>Brassicaceae</taxon>
        <taxon>Brassiceae</taxon>
        <taxon>Brassica</taxon>
    </lineage>
</organism>
<feature type="compositionally biased region" description="Basic residues" evidence="1">
    <location>
        <begin position="97"/>
        <end position="106"/>
    </location>
</feature>
<dbReference type="AlphaFoldDB" id="A0A8S9HWN7"/>